<evidence type="ECO:0000256" key="3">
    <source>
        <dbReference type="ARBA" id="ARBA00022475"/>
    </source>
</evidence>
<evidence type="ECO:0000313" key="9">
    <source>
        <dbReference type="EMBL" id="BBK24815.1"/>
    </source>
</evidence>
<comment type="subcellular location">
    <subcellularLocation>
        <location evidence="1">Cell membrane</location>
        <topology evidence="1">Multi-pass membrane protein</topology>
    </subcellularLocation>
</comment>
<evidence type="ECO:0000256" key="1">
    <source>
        <dbReference type="ARBA" id="ARBA00004651"/>
    </source>
</evidence>
<dbReference type="InterPro" id="IPR003416">
    <property type="entry name" value="MgtC/SapB/SrpB/YhiD_fam"/>
</dbReference>
<reference evidence="10" key="1">
    <citation type="submission" date="2019-05" db="EMBL/GenBank/DDBJ databases">
        <title>Complete genome sequencing of Dialister sp. strain 5BBH33.</title>
        <authorList>
            <person name="Sakamoto M."/>
            <person name="Murakami T."/>
            <person name="Mori H."/>
        </authorList>
    </citation>
    <scope>NUCLEOTIDE SEQUENCE [LARGE SCALE GENOMIC DNA]</scope>
    <source>
        <strain evidence="10">5BBH33</strain>
    </source>
</reference>
<dbReference type="EMBL" id="AP019697">
    <property type="protein sequence ID" value="BBK24815.1"/>
    <property type="molecule type" value="Genomic_DNA"/>
</dbReference>
<keyword evidence="5 7" id="KW-1133">Transmembrane helix</keyword>
<feature type="transmembrane region" description="Helical" evidence="7">
    <location>
        <begin position="45"/>
        <end position="65"/>
    </location>
</feature>
<dbReference type="PANTHER" id="PTHR33778:SF1">
    <property type="entry name" value="MAGNESIUM TRANSPORTER YHID-RELATED"/>
    <property type="match status" value="1"/>
</dbReference>
<dbReference type="RefSeq" id="WP_231939230.1">
    <property type="nucleotide sequence ID" value="NZ_DAWCBH010000024.1"/>
</dbReference>
<gene>
    <name evidence="9" type="primary">mgtC</name>
    <name evidence="9" type="ORF">Dia5BBH33_07500</name>
</gene>
<accession>A0A8E4BPL0</accession>
<feature type="transmembrane region" description="Helical" evidence="7">
    <location>
        <begin position="12"/>
        <end position="33"/>
    </location>
</feature>
<keyword evidence="6 7" id="KW-0472">Membrane</keyword>
<sequence>MDTLDALFKEWSIGGICFRLLMATVAGVIIGMDREYKNKGAGVKTHALVSIGAAMAMILNEYVLRNYPASNTDLTRLGAQVISGIGFLGVGTIIVTGRNEVKGLTTAAGLWACAIIGLSAGIGFFEGTIIAQIFVIFVLRVLEPVDKHLRTQAKDFDLYVEFSDVQSIKAFLMDVRKKGVEITNFNVFKEKHGAAALAATMTMKVPHHGEKGKYISYLQTVEGISYVHEI</sequence>
<evidence type="ECO:0000259" key="8">
    <source>
        <dbReference type="Pfam" id="PF02308"/>
    </source>
</evidence>
<comment type="similarity">
    <text evidence="2">Belongs to the MgtC/SapB family.</text>
</comment>
<evidence type="ECO:0000256" key="5">
    <source>
        <dbReference type="ARBA" id="ARBA00022989"/>
    </source>
</evidence>
<organism evidence="9 10">
    <name type="scientific">Dialister hominis</name>
    <dbReference type="NCBI Taxonomy" id="2582419"/>
    <lineage>
        <taxon>Bacteria</taxon>
        <taxon>Bacillati</taxon>
        <taxon>Bacillota</taxon>
        <taxon>Negativicutes</taxon>
        <taxon>Veillonellales</taxon>
        <taxon>Veillonellaceae</taxon>
        <taxon>Dialister</taxon>
    </lineage>
</organism>
<dbReference type="Proteomes" id="UP000320585">
    <property type="component" value="Chromosome"/>
</dbReference>
<dbReference type="KEGG" id="dho:Dia5BBH33_07500"/>
<dbReference type="GO" id="GO:0005886">
    <property type="term" value="C:plasma membrane"/>
    <property type="evidence" value="ECO:0007669"/>
    <property type="project" value="UniProtKB-SubCell"/>
</dbReference>
<feature type="transmembrane region" description="Helical" evidence="7">
    <location>
        <begin position="77"/>
        <end position="97"/>
    </location>
</feature>
<keyword evidence="4 7" id="KW-0812">Transmembrane</keyword>
<dbReference type="AlphaFoldDB" id="A0A8E4BPL0"/>
<evidence type="ECO:0000256" key="7">
    <source>
        <dbReference type="SAM" id="Phobius"/>
    </source>
</evidence>
<proteinExistence type="inferred from homology"/>
<evidence type="ECO:0000256" key="4">
    <source>
        <dbReference type="ARBA" id="ARBA00022692"/>
    </source>
</evidence>
<dbReference type="InterPro" id="IPR049177">
    <property type="entry name" value="MgtC_SapB_SrpB_YhiD_N"/>
</dbReference>
<dbReference type="PRINTS" id="PR01837">
    <property type="entry name" value="MGTCSAPBPROT"/>
</dbReference>
<name>A0A8E4BPL0_9FIRM</name>
<keyword evidence="10" id="KW-1185">Reference proteome</keyword>
<keyword evidence="3" id="KW-1003">Cell membrane</keyword>
<feature type="domain" description="MgtC/SapB/SrpB/YhiD N-terminal" evidence="8">
    <location>
        <begin position="20"/>
        <end position="147"/>
    </location>
</feature>
<evidence type="ECO:0000256" key="2">
    <source>
        <dbReference type="ARBA" id="ARBA00009298"/>
    </source>
</evidence>
<protein>
    <submittedName>
        <fullName evidence="9">Magnesium transporter</fullName>
    </submittedName>
</protein>
<evidence type="ECO:0000313" key="10">
    <source>
        <dbReference type="Proteomes" id="UP000320585"/>
    </source>
</evidence>
<dbReference type="PANTHER" id="PTHR33778">
    <property type="entry name" value="PROTEIN MGTC"/>
    <property type="match status" value="1"/>
</dbReference>
<feature type="transmembrane region" description="Helical" evidence="7">
    <location>
        <begin position="109"/>
        <end position="142"/>
    </location>
</feature>
<evidence type="ECO:0000256" key="6">
    <source>
        <dbReference type="ARBA" id="ARBA00023136"/>
    </source>
</evidence>
<dbReference type="Pfam" id="PF02308">
    <property type="entry name" value="MgtC"/>
    <property type="match status" value="1"/>
</dbReference>